<name>A0ABU2ZMJ6_9ALTE</name>
<reference evidence="3 4" key="1">
    <citation type="submission" date="2023-09" db="EMBL/GenBank/DDBJ databases">
        <authorList>
            <person name="Rey-Velasco X."/>
        </authorList>
    </citation>
    <scope>NUCLEOTIDE SEQUENCE [LARGE SCALE GENOMIC DNA]</scope>
    <source>
        <strain evidence="3 4">P117</strain>
    </source>
</reference>
<sequence length="326" mass="35833">MKKNIVLNNHHSLLSRYFHNSSSNNGFLLKPIRLCIMSVCFVSLAGCFSFGNSETAAPDKTRNSQLYVEQSRTIEKLNQKIEDINKLEAEIARLAKYESEFSYMFEQLNALNSPINSASFSNTKSADLISQPMDNLISTNQTQMDVQQGDSSEIGQVFKTNQKTAVVPSYTSSKIDTSSVEVGVADNKFKSIAQTSVQTNETIDAKFASLGASPQAQPASIQGRSSFSSNINNDNCKTISGRFALHLVSYSSAAKANNGWKDLNNKIADITCDRSARIQKVYVNNKTFYSVRVGPYDSDKDARAVCSLIAKRGHYCGVSEYVGNAI</sequence>
<feature type="domain" description="SPOR" evidence="2">
    <location>
        <begin position="237"/>
        <end position="325"/>
    </location>
</feature>
<dbReference type="PROSITE" id="PS51724">
    <property type="entry name" value="SPOR"/>
    <property type="match status" value="1"/>
</dbReference>
<dbReference type="InterPro" id="IPR036680">
    <property type="entry name" value="SPOR-like_sf"/>
</dbReference>
<evidence type="ECO:0000256" key="1">
    <source>
        <dbReference type="SAM" id="Coils"/>
    </source>
</evidence>
<dbReference type="SUPFAM" id="SSF110997">
    <property type="entry name" value="Sporulation related repeat"/>
    <property type="match status" value="1"/>
</dbReference>
<accession>A0ABU2ZMJ6</accession>
<keyword evidence="4" id="KW-1185">Reference proteome</keyword>
<dbReference type="RefSeq" id="WP_311367342.1">
    <property type="nucleotide sequence ID" value="NZ_JAVRHX010000001.1"/>
</dbReference>
<evidence type="ECO:0000313" key="4">
    <source>
        <dbReference type="Proteomes" id="UP001253545"/>
    </source>
</evidence>
<dbReference type="InterPro" id="IPR007730">
    <property type="entry name" value="SPOR-like_dom"/>
</dbReference>
<dbReference type="Gene3D" id="3.30.70.1070">
    <property type="entry name" value="Sporulation related repeat"/>
    <property type="match status" value="1"/>
</dbReference>
<feature type="coiled-coil region" evidence="1">
    <location>
        <begin position="67"/>
        <end position="97"/>
    </location>
</feature>
<dbReference type="Pfam" id="PF05036">
    <property type="entry name" value="SPOR"/>
    <property type="match status" value="1"/>
</dbReference>
<gene>
    <name evidence="3" type="ORF">RM552_03190</name>
</gene>
<proteinExistence type="predicted"/>
<organism evidence="3 4">
    <name type="scientific">Glaciecola petra</name>
    <dbReference type="NCBI Taxonomy" id="3075602"/>
    <lineage>
        <taxon>Bacteria</taxon>
        <taxon>Pseudomonadati</taxon>
        <taxon>Pseudomonadota</taxon>
        <taxon>Gammaproteobacteria</taxon>
        <taxon>Alteromonadales</taxon>
        <taxon>Alteromonadaceae</taxon>
        <taxon>Glaciecola</taxon>
    </lineage>
</organism>
<keyword evidence="1" id="KW-0175">Coiled coil</keyword>
<protein>
    <submittedName>
        <fullName evidence="3">SPOR domain-containing protein</fullName>
    </submittedName>
</protein>
<evidence type="ECO:0000259" key="2">
    <source>
        <dbReference type="PROSITE" id="PS51724"/>
    </source>
</evidence>
<dbReference type="Proteomes" id="UP001253545">
    <property type="component" value="Unassembled WGS sequence"/>
</dbReference>
<comment type="caution">
    <text evidence="3">The sequence shown here is derived from an EMBL/GenBank/DDBJ whole genome shotgun (WGS) entry which is preliminary data.</text>
</comment>
<dbReference type="EMBL" id="JAVRHX010000001">
    <property type="protein sequence ID" value="MDT0593847.1"/>
    <property type="molecule type" value="Genomic_DNA"/>
</dbReference>
<evidence type="ECO:0000313" key="3">
    <source>
        <dbReference type="EMBL" id="MDT0593847.1"/>
    </source>
</evidence>